<dbReference type="Gene3D" id="1.10.357.10">
    <property type="entry name" value="Tetracycline Repressor, domain 2"/>
    <property type="match status" value="1"/>
</dbReference>
<evidence type="ECO:0000259" key="5">
    <source>
        <dbReference type="PROSITE" id="PS50977"/>
    </source>
</evidence>
<dbReference type="AlphaFoldDB" id="A0A917W7E7"/>
<dbReference type="Proteomes" id="UP000613840">
    <property type="component" value="Unassembled WGS sequence"/>
</dbReference>
<dbReference type="InterPro" id="IPR009057">
    <property type="entry name" value="Homeodomain-like_sf"/>
</dbReference>
<keyword evidence="3" id="KW-0804">Transcription</keyword>
<dbReference type="InterPro" id="IPR001647">
    <property type="entry name" value="HTH_TetR"/>
</dbReference>
<name>A0A917W7E7_9ACTN</name>
<reference evidence="6" key="1">
    <citation type="journal article" date="2014" name="Int. J. Syst. Evol. Microbiol.">
        <title>Complete genome sequence of Corynebacterium casei LMG S-19264T (=DSM 44701T), isolated from a smear-ripened cheese.</title>
        <authorList>
            <consortium name="US DOE Joint Genome Institute (JGI-PGF)"/>
            <person name="Walter F."/>
            <person name="Albersmeier A."/>
            <person name="Kalinowski J."/>
            <person name="Ruckert C."/>
        </authorList>
    </citation>
    <scope>NUCLEOTIDE SEQUENCE</scope>
    <source>
        <strain evidence="6">CGMCC 4.7306</strain>
    </source>
</reference>
<dbReference type="GO" id="GO:0045892">
    <property type="term" value="P:negative regulation of DNA-templated transcription"/>
    <property type="evidence" value="ECO:0007669"/>
    <property type="project" value="InterPro"/>
</dbReference>
<dbReference type="Pfam" id="PF00440">
    <property type="entry name" value="TetR_N"/>
    <property type="match status" value="1"/>
</dbReference>
<sequence>MGDASVAEPSESRAVPRDRIAAAAVELLDAHGESGLTFRALARRLQTGPGVIQWHLANKAGLLQAATAAVLPDAMLDEDAGTPRETIRAIAVDVYDAIDAHPWLGAQLAKPPWQDTMLRIFEHIGRSIQALTPQFAAQFSATSTLLNYIIGAGSQQARTSRSETATTGRAGALAALSAQWECLNPQEWPFTRSMATQLRSHGDRDEFLAGVDLILDGLNATRREE</sequence>
<evidence type="ECO:0000256" key="3">
    <source>
        <dbReference type="ARBA" id="ARBA00023163"/>
    </source>
</evidence>
<gene>
    <name evidence="6" type="ORF">GCM10011575_33320</name>
</gene>
<dbReference type="Gene3D" id="1.10.10.60">
    <property type="entry name" value="Homeodomain-like"/>
    <property type="match status" value="1"/>
</dbReference>
<feature type="DNA-binding region" description="H-T-H motif" evidence="4">
    <location>
        <begin position="37"/>
        <end position="56"/>
    </location>
</feature>
<organism evidence="6 7">
    <name type="scientific">Microlunatus endophyticus</name>
    <dbReference type="NCBI Taxonomy" id="1716077"/>
    <lineage>
        <taxon>Bacteria</taxon>
        <taxon>Bacillati</taxon>
        <taxon>Actinomycetota</taxon>
        <taxon>Actinomycetes</taxon>
        <taxon>Propionibacteriales</taxon>
        <taxon>Propionibacteriaceae</taxon>
        <taxon>Microlunatus</taxon>
    </lineage>
</organism>
<dbReference type="GO" id="GO:0000976">
    <property type="term" value="F:transcription cis-regulatory region binding"/>
    <property type="evidence" value="ECO:0007669"/>
    <property type="project" value="TreeGrafter"/>
</dbReference>
<keyword evidence="2 4" id="KW-0238">DNA-binding</keyword>
<evidence type="ECO:0000313" key="7">
    <source>
        <dbReference type="Proteomes" id="UP000613840"/>
    </source>
</evidence>
<dbReference type="PROSITE" id="PS50977">
    <property type="entry name" value="HTH_TETR_2"/>
    <property type="match status" value="1"/>
</dbReference>
<keyword evidence="1" id="KW-0805">Transcription regulation</keyword>
<dbReference type="EMBL" id="BMMZ01000008">
    <property type="protein sequence ID" value="GGL72320.1"/>
    <property type="molecule type" value="Genomic_DNA"/>
</dbReference>
<dbReference type="GO" id="GO:0003700">
    <property type="term" value="F:DNA-binding transcription factor activity"/>
    <property type="evidence" value="ECO:0007669"/>
    <property type="project" value="TreeGrafter"/>
</dbReference>
<reference evidence="6" key="2">
    <citation type="submission" date="2020-09" db="EMBL/GenBank/DDBJ databases">
        <authorList>
            <person name="Sun Q."/>
            <person name="Zhou Y."/>
        </authorList>
    </citation>
    <scope>NUCLEOTIDE SEQUENCE</scope>
    <source>
        <strain evidence="6">CGMCC 4.7306</strain>
    </source>
</reference>
<dbReference type="InterPro" id="IPR036271">
    <property type="entry name" value="Tet_transcr_reg_TetR-rel_C_sf"/>
</dbReference>
<proteinExistence type="predicted"/>
<dbReference type="SUPFAM" id="SSF46689">
    <property type="entry name" value="Homeodomain-like"/>
    <property type="match status" value="1"/>
</dbReference>
<evidence type="ECO:0000256" key="1">
    <source>
        <dbReference type="ARBA" id="ARBA00023015"/>
    </source>
</evidence>
<dbReference type="InterPro" id="IPR050109">
    <property type="entry name" value="HTH-type_TetR-like_transc_reg"/>
</dbReference>
<accession>A0A917W7E7</accession>
<dbReference type="RefSeq" id="WP_188896486.1">
    <property type="nucleotide sequence ID" value="NZ_BMMZ01000008.1"/>
</dbReference>
<evidence type="ECO:0000313" key="6">
    <source>
        <dbReference type="EMBL" id="GGL72320.1"/>
    </source>
</evidence>
<evidence type="ECO:0000256" key="2">
    <source>
        <dbReference type="ARBA" id="ARBA00023125"/>
    </source>
</evidence>
<evidence type="ECO:0000256" key="4">
    <source>
        <dbReference type="PROSITE-ProRule" id="PRU00335"/>
    </source>
</evidence>
<feature type="domain" description="HTH tetR-type" evidence="5">
    <location>
        <begin position="14"/>
        <end position="74"/>
    </location>
</feature>
<dbReference type="SUPFAM" id="SSF48498">
    <property type="entry name" value="Tetracyclin repressor-like, C-terminal domain"/>
    <property type="match status" value="1"/>
</dbReference>
<dbReference type="PANTHER" id="PTHR30055:SF151">
    <property type="entry name" value="TRANSCRIPTIONAL REGULATORY PROTEIN"/>
    <property type="match status" value="1"/>
</dbReference>
<protein>
    <submittedName>
        <fullName evidence="6">TetR family transcriptional regulator</fullName>
    </submittedName>
</protein>
<dbReference type="PANTHER" id="PTHR30055">
    <property type="entry name" value="HTH-TYPE TRANSCRIPTIONAL REGULATOR RUTR"/>
    <property type="match status" value="1"/>
</dbReference>
<keyword evidence="7" id="KW-1185">Reference proteome</keyword>
<comment type="caution">
    <text evidence="6">The sequence shown here is derived from an EMBL/GenBank/DDBJ whole genome shotgun (WGS) entry which is preliminary data.</text>
</comment>
<dbReference type="Pfam" id="PF02909">
    <property type="entry name" value="TetR_C_1"/>
    <property type="match status" value="1"/>
</dbReference>
<dbReference type="InterPro" id="IPR004111">
    <property type="entry name" value="Repressor_TetR_C"/>
</dbReference>